<gene>
    <name evidence="1" type="ORF">EVAR_98253_1</name>
</gene>
<sequence length="77" mass="8685">MVTTVYGHSQHQCVGDLSGEKRSYSRGEKVEGAELNPGDGIHEESLEFFEYYGRTYMMTVTDGEVTEEILKATTLFQ</sequence>
<dbReference type="EMBL" id="BGZK01001032">
    <property type="protein sequence ID" value="GBP69181.1"/>
    <property type="molecule type" value="Genomic_DNA"/>
</dbReference>
<comment type="caution">
    <text evidence="1">The sequence shown here is derived from an EMBL/GenBank/DDBJ whole genome shotgun (WGS) entry which is preliminary data.</text>
</comment>
<protein>
    <submittedName>
        <fullName evidence="1">Uncharacterized protein</fullName>
    </submittedName>
</protein>
<dbReference type="Proteomes" id="UP000299102">
    <property type="component" value="Unassembled WGS sequence"/>
</dbReference>
<evidence type="ECO:0000313" key="2">
    <source>
        <dbReference type="Proteomes" id="UP000299102"/>
    </source>
</evidence>
<reference evidence="1 2" key="1">
    <citation type="journal article" date="2019" name="Commun. Biol.">
        <title>The bagworm genome reveals a unique fibroin gene that provides high tensile strength.</title>
        <authorList>
            <person name="Kono N."/>
            <person name="Nakamura H."/>
            <person name="Ohtoshi R."/>
            <person name="Tomita M."/>
            <person name="Numata K."/>
            <person name="Arakawa K."/>
        </authorList>
    </citation>
    <scope>NUCLEOTIDE SEQUENCE [LARGE SCALE GENOMIC DNA]</scope>
</reference>
<keyword evidence="2" id="KW-1185">Reference proteome</keyword>
<accession>A0A4C1XYT9</accession>
<dbReference type="AlphaFoldDB" id="A0A4C1XYT9"/>
<proteinExistence type="predicted"/>
<evidence type="ECO:0000313" key="1">
    <source>
        <dbReference type="EMBL" id="GBP69181.1"/>
    </source>
</evidence>
<name>A0A4C1XYT9_EUMVA</name>
<organism evidence="1 2">
    <name type="scientific">Eumeta variegata</name>
    <name type="common">Bagworm moth</name>
    <name type="synonym">Eumeta japonica</name>
    <dbReference type="NCBI Taxonomy" id="151549"/>
    <lineage>
        <taxon>Eukaryota</taxon>
        <taxon>Metazoa</taxon>
        <taxon>Ecdysozoa</taxon>
        <taxon>Arthropoda</taxon>
        <taxon>Hexapoda</taxon>
        <taxon>Insecta</taxon>
        <taxon>Pterygota</taxon>
        <taxon>Neoptera</taxon>
        <taxon>Endopterygota</taxon>
        <taxon>Lepidoptera</taxon>
        <taxon>Glossata</taxon>
        <taxon>Ditrysia</taxon>
        <taxon>Tineoidea</taxon>
        <taxon>Psychidae</taxon>
        <taxon>Oiketicinae</taxon>
        <taxon>Eumeta</taxon>
    </lineage>
</organism>